<evidence type="ECO:0000313" key="5">
    <source>
        <dbReference type="EMBL" id="TET48086.1"/>
    </source>
</evidence>
<comment type="similarity">
    <text evidence="1">Belongs to the bacterial solute-binding protein 1 family.</text>
</comment>
<dbReference type="PANTHER" id="PTHR43649:SF34">
    <property type="entry name" value="ABC TRANSPORTER PERIPLASMIC-BINDING PROTEIN YCJN-RELATED"/>
    <property type="match status" value="1"/>
</dbReference>
<evidence type="ECO:0000256" key="4">
    <source>
        <dbReference type="SAM" id="SignalP"/>
    </source>
</evidence>
<accession>A0A523UZY9</accession>
<comment type="caution">
    <text evidence="5">The sequence shown here is derived from an EMBL/GenBank/DDBJ whole genome shotgun (WGS) entry which is preliminary data.</text>
</comment>
<feature type="chain" id="PRO_5022016363" evidence="4">
    <location>
        <begin position="27"/>
        <end position="479"/>
    </location>
</feature>
<dbReference type="EMBL" id="SOJK01000054">
    <property type="protein sequence ID" value="TET48086.1"/>
    <property type="molecule type" value="Genomic_DNA"/>
</dbReference>
<organism evidence="5 6">
    <name type="scientific">Aerophobetes bacterium</name>
    <dbReference type="NCBI Taxonomy" id="2030807"/>
    <lineage>
        <taxon>Bacteria</taxon>
        <taxon>Candidatus Aerophobota</taxon>
    </lineage>
</organism>
<reference evidence="5 6" key="1">
    <citation type="submission" date="2019-03" db="EMBL/GenBank/DDBJ databases">
        <title>Metabolic potential of uncultured bacteria and archaea associated with petroleum seepage in deep-sea sediments.</title>
        <authorList>
            <person name="Dong X."/>
            <person name="Hubert C."/>
        </authorList>
    </citation>
    <scope>NUCLEOTIDE SEQUENCE [LARGE SCALE GENOMIC DNA]</scope>
    <source>
        <strain evidence="5">E29_bin78</strain>
    </source>
</reference>
<dbReference type="Proteomes" id="UP000320679">
    <property type="component" value="Unassembled WGS sequence"/>
</dbReference>
<keyword evidence="2" id="KW-0813">Transport</keyword>
<evidence type="ECO:0000313" key="6">
    <source>
        <dbReference type="Proteomes" id="UP000320679"/>
    </source>
</evidence>
<protein>
    <submittedName>
        <fullName evidence="5">Extracellular solute-binding protein</fullName>
    </submittedName>
</protein>
<name>A0A523UZY9_UNCAE</name>
<proteinExistence type="inferred from homology"/>
<evidence type="ECO:0000256" key="2">
    <source>
        <dbReference type="ARBA" id="ARBA00022448"/>
    </source>
</evidence>
<evidence type="ECO:0000256" key="1">
    <source>
        <dbReference type="ARBA" id="ARBA00008520"/>
    </source>
</evidence>
<dbReference type="InterPro" id="IPR050490">
    <property type="entry name" value="Bact_solute-bd_prot1"/>
</dbReference>
<dbReference type="SUPFAM" id="SSF53850">
    <property type="entry name" value="Periplasmic binding protein-like II"/>
    <property type="match status" value="1"/>
</dbReference>
<dbReference type="PANTHER" id="PTHR43649">
    <property type="entry name" value="ARABINOSE-BINDING PROTEIN-RELATED"/>
    <property type="match status" value="1"/>
</dbReference>
<sequence>MKLRKKILLLTVTVVCISSLAGAVYAMTEEEKWTQFKEKGITLNFLTEDTPAAGAILDLLPEFAEKTGIKVNVTRTNVGDLVTKLMLELGSGSSEIDIIYAARWQIPPAYSSVLVDVSRFNNDPTLPHISMDDFFKPHLISTSHFVDKQRQIGVPHDASTLMWFYRKDIFDKYKKAFMAEKGYDWTPGPNLDWEQYKEIARWINDNVSEVKYGAGHMAKQWNSLYCDFSNVFWAWGARGFENPNTESWGVIFPGRCLWDSPEAIEAAKFYKDLINNVAHPSCPSWDWSDLAEAFAKGDEIAMSFNWHDFVVTFEDPARSKVPGKVGVALAPKGKDGKSHNYYSGAALAINSYVPEDHQRAAWLFLVWQASIPVQKAIFKKGSTPVRKSAYQDPEVRQWIAEKRYPGAGIADVMYEAWKPENLEYVEAKMPMFVETLIIQYTELAYMLQGLKTPEQAMKDIVDQVNQATGWTDLQEKLKQ</sequence>
<dbReference type="Gene3D" id="3.40.190.10">
    <property type="entry name" value="Periplasmic binding protein-like II"/>
    <property type="match status" value="2"/>
</dbReference>
<dbReference type="InterPro" id="IPR006059">
    <property type="entry name" value="SBP"/>
</dbReference>
<dbReference type="AlphaFoldDB" id="A0A523UZY9"/>
<feature type="signal peptide" evidence="4">
    <location>
        <begin position="1"/>
        <end position="26"/>
    </location>
</feature>
<dbReference type="Pfam" id="PF13416">
    <property type="entry name" value="SBP_bac_8"/>
    <property type="match status" value="1"/>
</dbReference>
<evidence type="ECO:0000256" key="3">
    <source>
        <dbReference type="ARBA" id="ARBA00022729"/>
    </source>
</evidence>
<gene>
    <name evidence="5" type="ORF">E3J59_01165</name>
</gene>
<keyword evidence="3 4" id="KW-0732">Signal</keyword>